<keyword evidence="2" id="KW-0812">Transmembrane</keyword>
<feature type="transmembrane region" description="Helical" evidence="2">
    <location>
        <begin position="56"/>
        <end position="76"/>
    </location>
</feature>
<name>A0A4P9TJR2_9EURY</name>
<keyword evidence="3" id="KW-0614">Plasmid</keyword>
<dbReference type="KEGG" id="npl:FGF80_18505"/>
<feature type="transmembrane region" description="Helical" evidence="2">
    <location>
        <begin position="88"/>
        <end position="106"/>
    </location>
</feature>
<reference evidence="4" key="1">
    <citation type="submission" date="2019-05" db="EMBL/GenBank/DDBJ databases">
        <title>Complete Genome Sequence and Methylation Pattern of the Halophilic Archaeon Natrinema pallidum BOL6-1.</title>
        <authorList>
            <person name="DasSarma P."/>
            <person name="DasSarma B.P."/>
            <person name="DasSarma S.L."/>
            <person name="Martinez F.L."/>
            <person name="Guzman D."/>
            <person name="Roberts R.J."/>
            <person name="DasSarma S."/>
        </authorList>
    </citation>
    <scope>NUCLEOTIDE SEQUENCE [LARGE SCALE GENOMIC DNA]</scope>
    <source>
        <strain evidence="4">BOL6-1</strain>
        <plasmid evidence="4">pnpa70</plasmid>
    </source>
</reference>
<dbReference type="GeneID" id="96158130"/>
<dbReference type="RefSeq" id="WP_138655698.1">
    <property type="nucleotide sequence ID" value="NZ_CP040639.1"/>
</dbReference>
<keyword evidence="4" id="KW-1185">Reference proteome</keyword>
<evidence type="ECO:0000256" key="1">
    <source>
        <dbReference type="SAM" id="MobiDB-lite"/>
    </source>
</evidence>
<protein>
    <submittedName>
        <fullName evidence="3">Uncharacterized protein</fullName>
    </submittedName>
</protein>
<organism evidence="3 4">
    <name type="scientific">Natrinema pallidum</name>
    <dbReference type="NCBI Taxonomy" id="69527"/>
    <lineage>
        <taxon>Archaea</taxon>
        <taxon>Methanobacteriati</taxon>
        <taxon>Methanobacteriota</taxon>
        <taxon>Stenosarchaea group</taxon>
        <taxon>Halobacteria</taxon>
        <taxon>Halobacteriales</taxon>
        <taxon>Natrialbaceae</taxon>
        <taxon>Natrinema</taxon>
    </lineage>
</organism>
<proteinExistence type="predicted"/>
<feature type="compositionally biased region" description="Low complexity" evidence="1">
    <location>
        <begin position="314"/>
        <end position="325"/>
    </location>
</feature>
<evidence type="ECO:0000313" key="4">
    <source>
        <dbReference type="Proteomes" id="UP000307562"/>
    </source>
</evidence>
<accession>A0A4P9TJR2</accession>
<gene>
    <name evidence="3" type="ORF">FGF80_18505</name>
</gene>
<feature type="compositionally biased region" description="Basic and acidic residues" evidence="1">
    <location>
        <begin position="263"/>
        <end position="287"/>
    </location>
</feature>
<dbReference type="EMBL" id="CP040639">
    <property type="protein sequence ID" value="QCW05241.1"/>
    <property type="molecule type" value="Genomic_DNA"/>
</dbReference>
<geneLocation type="plasmid" evidence="4">
    <name>pnpa70</name>
</geneLocation>
<evidence type="ECO:0000256" key="2">
    <source>
        <dbReference type="SAM" id="Phobius"/>
    </source>
</evidence>
<feature type="region of interest" description="Disordered" evidence="1">
    <location>
        <begin position="263"/>
        <end position="333"/>
    </location>
</feature>
<keyword evidence="2" id="KW-0472">Membrane</keyword>
<sequence length="333" mass="38069">MALTRLKTILGYDPTWKRYHSGEYTSLEDIADPETWEDDTKTTWRDWVSESRGNQILVGVSLVIGVGLLVYFSQLFIRLSTGVLSNRLFQAVVGALGLVTVTYVYATKAQRKRFQTLDWLVLPKDGGGVTRFLGYYREGDATDAPLFVPVKGFRWNGHKAEPYRIYEVSSELARRYKNTNRDPEDVAVIRLEPDMARVSQTETGTVICQQTTELKLDEFGNESCLKAPVSEKQADTDAVQDLKRTLDDVRKEISYWKAEASKFERQRNEAQQDAKQRRESIIDEFLEKAQAGAKAFQTRPQRRGRSQTDAEDLPPAAQQDMQQMDKQLSYDDN</sequence>
<dbReference type="AlphaFoldDB" id="A0A4P9TJR2"/>
<evidence type="ECO:0000313" key="3">
    <source>
        <dbReference type="EMBL" id="QCW05241.1"/>
    </source>
</evidence>
<dbReference type="Proteomes" id="UP000307562">
    <property type="component" value="Plasmid pNPA70"/>
</dbReference>
<keyword evidence="2" id="KW-1133">Transmembrane helix</keyword>